<feature type="compositionally biased region" description="Basic and acidic residues" evidence="3">
    <location>
        <begin position="687"/>
        <end position="699"/>
    </location>
</feature>
<feature type="region of interest" description="Disordered" evidence="3">
    <location>
        <begin position="1"/>
        <end position="101"/>
    </location>
</feature>
<organism evidence="4 5">
    <name type="scientific">Dispira parvispora</name>
    <dbReference type="NCBI Taxonomy" id="1520584"/>
    <lineage>
        <taxon>Eukaryota</taxon>
        <taxon>Fungi</taxon>
        <taxon>Fungi incertae sedis</taxon>
        <taxon>Zoopagomycota</taxon>
        <taxon>Kickxellomycotina</taxon>
        <taxon>Dimargaritomycetes</taxon>
        <taxon>Dimargaritales</taxon>
        <taxon>Dimargaritaceae</taxon>
        <taxon>Dispira</taxon>
    </lineage>
</organism>
<evidence type="ECO:0000256" key="1">
    <source>
        <dbReference type="ARBA" id="ARBA00022737"/>
    </source>
</evidence>
<reference evidence="4" key="1">
    <citation type="submission" date="2022-07" db="EMBL/GenBank/DDBJ databases">
        <title>Phylogenomic reconstructions and comparative analyses of Kickxellomycotina fungi.</title>
        <authorList>
            <person name="Reynolds N.K."/>
            <person name="Stajich J.E."/>
            <person name="Barry K."/>
            <person name="Grigoriev I.V."/>
            <person name="Crous P."/>
            <person name="Smith M.E."/>
        </authorList>
    </citation>
    <scope>NUCLEOTIDE SEQUENCE</scope>
    <source>
        <strain evidence="4">RSA 1196</strain>
    </source>
</reference>
<evidence type="ECO:0000256" key="2">
    <source>
        <dbReference type="PROSITE-ProRule" id="PRU00708"/>
    </source>
</evidence>
<feature type="repeat" description="PPR" evidence="2">
    <location>
        <begin position="408"/>
        <end position="442"/>
    </location>
</feature>
<feature type="compositionally biased region" description="Basic and acidic residues" evidence="3">
    <location>
        <begin position="24"/>
        <end position="39"/>
    </location>
</feature>
<feature type="compositionally biased region" description="Polar residues" evidence="3">
    <location>
        <begin position="1"/>
        <end position="20"/>
    </location>
</feature>
<evidence type="ECO:0000313" key="4">
    <source>
        <dbReference type="EMBL" id="KAJ1967381.1"/>
    </source>
</evidence>
<gene>
    <name evidence="4" type="ORF">IWQ62_001898</name>
</gene>
<dbReference type="InterPro" id="IPR002885">
    <property type="entry name" value="PPR_rpt"/>
</dbReference>
<dbReference type="OrthoDB" id="185373at2759"/>
<proteinExistence type="predicted"/>
<feature type="region of interest" description="Disordered" evidence="3">
    <location>
        <begin position="204"/>
        <end position="230"/>
    </location>
</feature>
<feature type="region of interest" description="Disordered" evidence="3">
    <location>
        <begin position="319"/>
        <end position="340"/>
    </location>
</feature>
<dbReference type="PANTHER" id="PTHR47932:SF44">
    <property type="entry name" value="MIOREX COMPLEX COMPONENT 1"/>
    <property type="match status" value="1"/>
</dbReference>
<dbReference type="AlphaFoldDB" id="A0A9W8E3B2"/>
<name>A0A9W8E3B2_9FUNG</name>
<dbReference type="EMBL" id="JANBPY010000348">
    <property type="protein sequence ID" value="KAJ1967381.1"/>
    <property type="molecule type" value="Genomic_DNA"/>
</dbReference>
<feature type="compositionally biased region" description="Low complexity" evidence="3">
    <location>
        <begin position="319"/>
        <end position="330"/>
    </location>
</feature>
<dbReference type="PANTHER" id="PTHR47932">
    <property type="entry name" value="ATPASE EXPRESSION PROTEIN 3"/>
    <property type="match status" value="1"/>
</dbReference>
<feature type="compositionally biased region" description="Low complexity" evidence="3">
    <location>
        <begin position="670"/>
        <end position="686"/>
    </location>
</feature>
<dbReference type="NCBIfam" id="TIGR00756">
    <property type="entry name" value="PPR"/>
    <property type="match status" value="2"/>
</dbReference>
<feature type="compositionally biased region" description="Basic residues" evidence="3">
    <location>
        <begin position="65"/>
        <end position="76"/>
    </location>
</feature>
<accession>A0A9W8E3B2</accession>
<sequence>MSFAQSKQSYTHSPLLNSWGTPEVQRELDELREVFDRPGDGANAAQGDPMLVSIPLTSPSDPNHRQQHSSKRRQRGKGQVADPDLEVEQSNSPAEVKTPQEAKRMLARRLVGRLKFLHDRKNVLAMRNLVEMARERGIPVRSEALGMLVSGYLKVGNIKSAQVWFVQFVEVASYKYIKRWVFNNLLNRDSLWAILEGLEKEYGSDPTRGHLSSGKPPLSGENKVGRGPTRGTFPDLQLLNPILALLSRHNQHPLLLVVYRRFVRPWILKRDTAMGSDSGATRPTFSSEQLQTLFELLLISCMRYGTHVSVSGAISQKYSKTTTEKSSVSTDPTYPVNRPSEISERPARFESNVLETMLDIFTVDMAHVQVPLTRLMTNPLIKMGLESHRHEVVSQVLDKMYDEGLALDSQDYNTLIHGCVLNDRLDAALLLYHYMTDSHLTQVLGTMDHPVLQKLALHPQSALPWLDRVLPRVEQHEPPAGDTAGEVPLYRVVSPPRNAHTANLHPDRYTENIVTSGYLKQGLVRDANDRIQQQLASNASHDTTWYIQAFRTLSQHRQFGELMALYKRMRVQVEQDLPQGATGTHHRYSLLFTAYIALLRILVRQNKVETAQAVYDDMVDDYFAHQSIWSQRQLKSGNPSFKDRRQMGKLKHSAIVSQGRKARQVKAESKATPSTSASSPYVSTVPHSERQLAQEDHSSLHHTNTDSGAGLDNRHRRQTSGKPVRGPTRPGVDIHNLFLKVYFERRQFAKAVAIYRRMIQLGVIPNAETWCLILRALDQYSLRIGTMTAFLNHVVGPPQFAVNSGEPPATRVPRRSEGGSRPTDLLGMFAEPQVVGHNSPLKLDLNADFIELLIRIFVRRKRPDLALSYCQLIESRLEAGTATMHGQRTRCLSSGIKEKLAKLLSTHSDLADAYPQWYQGPSRE</sequence>
<dbReference type="InterPro" id="IPR011990">
    <property type="entry name" value="TPR-like_helical_dom_sf"/>
</dbReference>
<comment type="caution">
    <text evidence="4">The sequence shown here is derived from an EMBL/GenBank/DDBJ whole genome shotgun (WGS) entry which is preliminary data.</text>
</comment>
<dbReference type="Gene3D" id="1.25.40.10">
    <property type="entry name" value="Tetratricopeptide repeat domain"/>
    <property type="match status" value="3"/>
</dbReference>
<keyword evidence="1" id="KW-0677">Repeat</keyword>
<feature type="region of interest" description="Disordered" evidence="3">
    <location>
        <begin position="634"/>
        <end position="730"/>
    </location>
</feature>
<keyword evidence="5" id="KW-1185">Reference proteome</keyword>
<dbReference type="PROSITE" id="PS51375">
    <property type="entry name" value="PPR"/>
    <property type="match status" value="2"/>
</dbReference>
<dbReference type="Pfam" id="PF13812">
    <property type="entry name" value="PPR_3"/>
    <property type="match status" value="1"/>
</dbReference>
<evidence type="ECO:0000256" key="3">
    <source>
        <dbReference type="SAM" id="MobiDB-lite"/>
    </source>
</evidence>
<feature type="region of interest" description="Disordered" evidence="3">
    <location>
        <begin position="802"/>
        <end position="821"/>
    </location>
</feature>
<protein>
    <submittedName>
        <fullName evidence="4">Uncharacterized protein</fullName>
    </submittedName>
</protein>
<dbReference type="Proteomes" id="UP001150925">
    <property type="component" value="Unassembled WGS sequence"/>
</dbReference>
<feature type="repeat" description="PPR" evidence="2">
    <location>
        <begin position="731"/>
        <end position="765"/>
    </location>
</feature>
<evidence type="ECO:0000313" key="5">
    <source>
        <dbReference type="Proteomes" id="UP001150925"/>
    </source>
</evidence>